<dbReference type="InterPro" id="IPR001296">
    <property type="entry name" value="Glyco_trans_1"/>
</dbReference>
<organism evidence="6 7">
    <name type="scientific">Actinomyces graevenitzii C83</name>
    <dbReference type="NCBI Taxonomy" id="435830"/>
    <lineage>
        <taxon>Bacteria</taxon>
        <taxon>Bacillati</taxon>
        <taxon>Actinomycetota</taxon>
        <taxon>Actinomycetes</taxon>
        <taxon>Actinomycetales</taxon>
        <taxon>Actinomycetaceae</taxon>
        <taxon>Actinomyces</taxon>
    </lineage>
</organism>
<name>G9PFB5_9ACTO</name>
<feature type="domain" description="Glycosyltransferase subfamily 4-like N-terminal" evidence="5">
    <location>
        <begin position="21"/>
        <end position="193"/>
    </location>
</feature>
<feature type="compositionally biased region" description="Polar residues" evidence="3">
    <location>
        <begin position="219"/>
        <end position="230"/>
    </location>
</feature>
<reference evidence="6 7" key="1">
    <citation type="submission" date="2011-10" db="EMBL/GenBank/DDBJ databases">
        <title>The Genome Sequence of Actinomyces graevenitzii C83.</title>
        <authorList>
            <consortium name="The Broad Institute Genome Sequencing Platform"/>
            <consortium name="The Broad Institute Genome Sequencing Center for Infectious Disease"/>
            <person name="Earl A."/>
            <person name="Ward D."/>
            <person name="Feldgarden M."/>
            <person name="Gevers D."/>
            <person name="Sibley C.D."/>
            <person name="Field T.R."/>
            <person name="Grinwis M."/>
            <person name="Eshaghurshan C.S."/>
            <person name="Surette M.G."/>
            <person name="Young S.K."/>
            <person name="Zeng Q."/>
            <person name="Gargeya S."/>
            <person name="Fitzgerald M."/>
            <person name="Haas B."/>
            <person name="Abouelleil A."/>
            <person name="Alvarado L."/>
            <person name="Arachchi H.M."/>
            <person name="Berlin A."/>
            <person name="Brown A."/>
            <person name="Chapman S.B."/>
            <person name="Chen Z."/>
            <person name="Dunbar C."/>
            <person name="Freedman E."/>
            <person name="Gearin G."/>
            <person name="Goldberg J."/>
            <person name="Griggs A."/>
            <person name="Gujja S."/>
            <person name="Heiman D."/>
            <person name="Howarth C."/>
            <person name="Larson L."/>
            <person name="Lui A."/>
            <person name="MacDonald P.J.P."/>
            <person name="Montmayeur A."/>
            <person name="Murphy C."/>
            <person name="Neiman D."/>
            <person name="Pearson M."/>
            <person name="Priest M."/>
            <person name="Roberts A."/>
            <person name="Saif S."/>
            <person name="Shea T."/>
            <person name="Shenoy N."/>
            <person name="Sisk P."/>
            <person name="Stolte C."/>
            <person name="Sykes S."/>
            <person name="Wortman J."/>
            <person name="Nusbaum C."/>
            <person name="Birren B."/>
        </authorList>
    </citation>
    <scope>NUCLEOTIDE SEQUENCE [LARGE SCALE GENOMIC DNA]</scope>
    <source>
        <strain evidence="6 7">C83</strain>
    </source>
</reference>
<sequence>MERTEPLKLLFVINNLYTRGNGLSASARRTITLLRERGHDVRVLSSGTTEQAQACNFTAPEFPLPARHFPLADAIISAQGYAFAKPKRKVIKQAVAWADVVHLEEPFGLQARTAHVAKRVGTPVLATYHIHPENITATIHLDGVWPLNAFLLASWRRRIYALVQVVQCPSDSVRQRLQRWGLGDKLVTISNGVGLAPSKPAGGAEPVPGAKTERRESGRQQAEAKQTSGEAQPEGEQIYRLLVVGRFSREKDQATILKAMRHSRYASQIQLVFAGRGPTEKSLRRAASRLVHDGVLKHAPSFNFFDAAGLDAQAEQADLYIHAAFIEVEGLSCLEVLRHGVVPVIAHSPLTATSQFALDAHSRFKARDPKALARAIDYWLSDNDRRQTEAQKYLNIGAHYDINDCVSRLELVYRKLASGKAS</sequence>
<dbReference type="STRING" id="435830.HMPREF0045_00939"/>
<evidence type="ECO:0000256" key="1">
    <source>
        <dbReference type="ARBA" id="ARBA00022676"/>
    </source>
</evidence>
<dbReference type="OrthoDB" id="9802525at2"/>
<keyword evidence="1" id="KW-0328">Glycosyltransferase</keyword>
<dbReference type="eggNOG" id="COG0438">
    <property type="taxonomic scope" value="Bacteria"/>
</dbReference>
<keyword evidence="2" id="KW-0808">Transferase</keyword>
<dbReference type="EMBL" id="ACRN01000004">
    <property type="protein sequence ID" value="EHM88726.1"/>
    <property type="molecule type" value="Genomic_DNA"/>
</dbReference>
<dbReference type="SUPFAM" id="SSF53756">
    <property type="entry name" value="UDP-Glycosyltransferase/glycogen phosphorylase"/>
    <property type="match status" value="1"/>
</dbReference>
<dbReference type="Proteomes" id="UP000003822">
    <property type="component" value="Unassembled WGS sequence"/>
</dbReference>
<dbReference type="PANTHER" id="PTHR45947">
    <property type="entry name" value="SULFOQUINOVOSYL TRANSFERASE SQD2"/>
    <property type="match status" value="1"/>
</dbReference>
<evidence type="ECO:0000259" key="4">
    <source>
        <dbReference type="Pfam" id="PF00534"/>
    </source>
</evidence>
<evidence type="ECO:0000259" key="5">
    <source>
        <dbReference type="Pfam" id="PF13439"/>
    </source>
</evidence>
<dbReference type="GO" id="GO:1901137">
    <property type="term" value="P:carbohydrate derivative biosynthetic process"/>
    <property type="evidence" value="ECO:0007669"/>
    <property type="project" value="UniProtKB-ARBA"/>
</dbReference>
<accession>G9PFB5</accession>
<dbReference type="InterPro" id="IPR028098">
    <property type="entry name" value="Glyco_trans_4-like_N"/>
</dbReference>
<dbReference type="InterPro" id="IPR050194">
    <property type="entry name" value="Glycosyltransferase_grp1"/>
</dbReference>
<dbReference type="RefSeq" id="WP_005986034.1">
    <property type="nucleotide sequence ID" value="NZ_JH470338.1"/>
</dbReference>
<evidence type="ECO:0000313" key="6">
    <source>
        <dbReference type="EMBL" id="EHM88726.1"/>
    </source>
</evidence>
<proteinExistence type="predicted"/>
<dbReference type="Pfam" id="PF13439">
    <property type="entry name" value="Glyco_transf_4"/>
    <property type="match status" value="1"/>
</dbReference>
<dbReference type="GO" id="GO:0016757">
    <property type="term" value="F:glycosyltransferase activity"/>
    <property type="evidence" value="ECO:0007669"/>
    <property type="project" value="UniProtKB-KW"/>
</dbReference>
<evidence type="ECO:0000256" key="2">
    <source>
        <dbReference type="ARBA" id="ARBA00022679"/>
    </source>
</evidence>
<feature type="region of interest" description="Disordered" evidence="3">
    <location>
        <begin position="193"/>
        <end position="233"/>
    </location>
</feature>
<dbReference type="PATRIC" id="fig|435830.3.peg.915"/>
<dbReference type="HOGENOM" id="CLU_059700_0_0_11"/>
<dbReference type="Pfam" id="PF00534">
    <property type="entry name" value="Glycos_transf_1"/>
    <property type="match status" value="1"/>
</dbReference>
<evidence type="ECO:0000256" key="3">
    <source>
        <dbReference type="SAM" id="MobiDB-lite"/>
    </source>
</evidence>
<keyword evidence="7" id="KW-1185">Reference proteome</keyword>
<evidence type="ECO:0000313" key="7">
    <source>
        <dbReference type="Proteomes" id="UP000003822"/>
    </source>
</evidence>
<dbReference type="PANTHER" id="PTHR45947:SF3">
    <property type="entry name" value="SULFOQUINOVOSYL TRANSFERASE SQD2"/>
    <property type="match status" value="1"/>
</dbReference>
<comment type="caution">
    <text evidence="6">The sequence shown here is derived from an EMBL/GenBank/DDBJ whole genome shotgun (WGS) entry which is preliminary data.</text>
</comment>
<feature type="domain" description="Glycosyl transferase family 1" evidence="4">
    <location>
        <begin position="237"/>
        <end position="387"/>
    </location>
</feature>
<gene>
    <name evidence="6" type="ORF">HMPREF0045_00939</name>
</gene>
<evidence type="ECO:0008006" key="8">
    <source>
        <dbReference type="Google" id="ProtNLM"/>
    </source>
</evidence>
<dbReference type="AlphaFoldDB" id="G9PFB5"/>
<dbReference type="Gene3D" id="3.40.50.2000">
    <property type="entry name" value="Glycogen Phosphorylase B"/>
    <property type="match status" value="2"/>
</dbReference>
<protein>
    <recommendedName>
        <fullName evidence="8">Glycosyltransferase subfamily 4-like N-terminal domain-containing protein</fullName>
    </recommendedName>
</protein>